<dbReference type="PANTHER" id="PTHR43418:SF4">
    <property type="entry name" value="MULTIFUNCTIONAL TRYPTOPHAN BIOSYNTHESIS PROTEIN"/>
    <property type="match status" value="1"/>
</dbReference>
<keyword evidence="1" id="KW-0315">Glutamine amidotransferase</keyword>
<dbReference type="SUPFAM" id="SSF52317">
    <property type="entry name" value="Class I glutamine amidotransferase-like"/>
    <property type="match status" value="1"/>
</dbReference>
<gene>
    <name evidence="3" type="ORF">ACFO0S_07795</name>
</gene>
<comment type="caution">
    <text evidence="3">The sequence shown here is derived from an EMBL/GenBank/DDBJ whole genome shotgun (WGS) entry which is preliminary data.</text>
</comment>
<feature type="domain" description="Glutamine amidotransferase" evidence="2">
    <location>
        <begin position="3"/>
        <end position="181"/>
    </location>
</feature>
<dbReference type="InterPro" id="IPR050472">
    <property type="entry name" value="Anth_synth/Amidotransfase"/>
</dbReference>
<dbReference type="Proteomes" id="UP001595733">
    <property type="component" value="Unassembled WGS sequence"/>
</dbReference>
<evidence type="ECO:0000256" key="1">
    <source>
        <dbReference type="ARBA" id="ARBA00022962"/>
    </source>
</evidence>
<dbReference type="InterPro" id="IPR017926">
    <property type="entry name" value="GATASE"/>
</dbReference>
<dbReference type="PRINTS" id="PR00097">
    <property type="entry name" value="ANTSNTHASEII"/>
</dbReference>
<dbReference type="EMBL" id="JBHSEF010000021">
    <property type="protein sequence ID" value="MFC4354947.1"/>
    <property type="molecule type" value="Genomic_DNA"/>
</dbReference>
<dbReference type="PRINTS" id="PR00099">
    <property type="entry name" value="CPSGATASE"/>
</dbReference>
<reference evidence="4" key="1">
    <citation type="journal article" date="2019" name="Int. J. Syst. Evol. Microbiol.">
        <title>The Global Catalogue of Microorganisms (GCM) 10K type strain sequencing project: providing services to taxonomists for standard genome sequencing and annotation.</title>
        <authorList>
            <consortium name="The Broad Institute Genomics Platform"/>
            <consortium name="The Broad Institute Genome Sequencing Center for Infectious Disease"/>
            <person name="Wu L."/>
            <person name="Ma J."/>
        </authorList>
    </citation>
    <scope>NUCLEOTIDE SEQUENCE [LARGE SCALE GENOMIC DNA]</scope>
    <source>
        <strain evidence="4">CCUG 50353</strain>
    </source>
</reference>
<protein>
    <submittedName>
        <fullName evidence="3">Anthranilate synthase component II</fullName>
    </submittedName>
</protein>
<evidence type="ECO:0000259" key="2">
    <source>
        <dbReference type="Pfam" id="PF00117"/>
    </source>
</evidence>
<dbReference type="PANTHER" id="PTHR43418">
    <property type="entry name" value="MULTIFUNCTIONAL TRYPTOPHAN BIOSYNTHESIS PROTEIN-RELATED"/>
    <property type="match status" value="1"/>
</dbReference>
<dbReference type="InterPro" id="IPR029062">
    <property type="entry name" value="Class_I_gatase-like"/>
</dbReference>
<accession>A0ABV8UUG0</accession>
<dbReference type="RefSeq" id="WP_378141242.1">
    <property type="nucleotide sequence ID" value="NZ_JBHSEF010000021.1"/>
</dbReference>
<name>A0ABV8UUG0_9BACL</name>
<dbReference type="PRINTS" id="PR00096">
    <property type="entry name" value="GATASE"/>
</dbReference>
<proteinExistence type="predicted"/>
<evidence type="ECO:0000313" key="4">
    <source>
        <dbReference type="Proteomes" id="UP001595733"/>
    </source>
</evidence>
<evidence type="ECO:0000313" key="3">
    <source>
        <dbReference type="EMBL" id="MFC4354947.1"/>
    </source>
</evidence>
<organism evidence="3 4">
    <name type="scientific">Chryseomicrobium palamuruense</name>
    <dbReference type="NCBI Taxonomy" id="682973"/>
    <lineage>
        <taxon>Bacteria</taxon>
        <taxon>Bacillati</taxon>
        <taxon>Bacillota</taxon>
        <taxon>Bacilli</taxon>
        <taxon>Bacillales</taxon>
        <taxon>Caryophanaceae</taxon>
        <taxon>Chryseomicrobium</taxon>
    </lineage>
</organism>
<dbReference type="NCBIfam" id="TIGR00566">
    <property type="entry name" value="trpG_papA"/>
    <property type="match status" value="1"/>
</dbReference>
<keyword evidence="4" id="KW-1185">Reference proteome</keyword>
<dbReference type="Pfam" id="PF00117">
    <property type="entry name" value="GATase"/>
    <property type="match status" value="1"/>
</dbReference>
<sequence>MILIIDHYDSFTYNLAQYIAELGEHVEVIRYDAITEQQIRDMHPTTIVLSPGPGHPKDYTHTIELFHALHGDYPFLGICLGHQLMGLYFGGQIIPAPAIFHGKTSQLRDAQTGQDAGRVMRYHSLAVDPETLPPLLEPVAFAQEDGALMEMKHRTLPVYGMQYHPESIGTPDGRTRLATFLQGVSSVETITR</sequence>
<dbReference type="PROSITE" id="PS51273">
    <property type="entry name" value="GATASE_TYPE_1"/>
    <property type="match status" value="1"/>
</dbReference>
<dbReference type="CDD" id="cd01743">
    <property type="entry name" value="GATase1_Anthranilate_Synthase"/>
    <property type="match status" value="1"/>
</dbReference>
<dbReference type="Gene3D" id="3.40.50.880">
    <property type="match status" value="1"/>
</dbReference>
<dbReference type="InterPro" id="IPR006221">
    <property type="entry name" value="TrpG/PapA_dom"/>
</dbReference>